<dbReference type="GO" id="GO:0034975">
    <property type="term" value="P:protein folding in endoplasmic reticulum"/>
    <property type="evidence" value="ECO:0007669"/>
    <property type="project" value="TreeGrafter"/>
</dbReference>
<sequence>KSSKKRFNYASIDCAATIIQANPESKNSFSILSEKKNSYLLNKCSSKNNFIIIELCEDILIDLIVLANFEFYSSIFKKIKFSISINNQNYQLLNQFTAKNIRDYQFFKIKNPLFFAKYLKIEILSHYGNEFYCPISILKVHGRTMMDEYRLEEEHSLSQLSINNQLMNNDLNHNENDIEIEIDNNNNNNYDNNIKNKNKNIQNDPDFDYDDDNNNINFNIPLSTKHISNPDSTSLSIEQVEQVEQVSTQESIYKNIMKRLILLESNATLSLLYIEEQSKLLSNAFNKLEKKQTIKFNKLISKFNSTILNQINNLKSLYTAFENDSKHLFKNQADNHHKLLLKTNQQIDFLNNQLKFQNKIIILISIVLTCLLIYIILTNDTYIETEYVEDD</sequence>
<comment type="subcellular location">
    <subcellularLocation>
        <location evidence="1">Endomembrane system</location>
    </subcellularLocation>
</comment>
<keyword evidence="3 6" id="KW-1133">Transmembrane helix</keyword>
<dbReference type="InterPro" id="IPR012919">
    <property type="entry name" value="SUN_dom"/>
</dbReference>
<protein>
    <recommendedName>
        <fullName evidence="7">SUN domain-containing protein</fullName>
    </recommendedName>
</protein>
<feature type="non-terminal residue" evidence="8">
    <location>
        <position position="1"/>
    </location>
</feature>
<dbReference type="GeneID" id="30963213"/>
<keyword evidence="2 6" id="KW-0812">Transmembrane</keyword>
<dbReference type="FunCoup" id="A0A1D2VRS8">
    <property type="interactions" value="47"/>
</dbReference>
<evidence type="ECO:0000256" key="1">
    <source>
        <dbReference type="ARBA" id="ARBA00004308"/>
    </source>
</evidence>
<evidence type="ECO:0000259" key="7">
    <source>
        <dbReference type="PROSITE" id="PS51469"/>
    </source>
</evidence>
<dbReference type="Pfam" id="PF07738">
    <property type="entry name" value="Sad1_UNC"/>
    <property type="match status" value="1"/>
</dbReference>
<dbReference type="GO" id="GO:0012505">
    <property type="term" value="C:endomembrane system"/>
    <property type="evidence" value="ECO:0007669"/>
    <property type="project" value="UniProtKB-SubCell"/>
</dbReference>
<evidence type="ECO:0000256" key="6">
    <source>
        <dbReference type="SAM" id="Phobius"/>
    </source>
</evidence>
<dbReference type="RefSeq" id="XP_020050607.1">
    <property type="nucleotide sequence ID" value="XM_020189577.1"/>
</dbReference>
<dbReference type="AlphaFoldDB" id="A0A1D2VRS8"/>
<dbReference type="InterPro" id="IPR045120">
    <property type="entry name" value="Suco/Slp1-like"/>
</dbReference>
<evidence type="ECO:0000256" key="4">
    <source>
        <dbReference type="ARBA" id="ARBA00023136"/>
    </source>
</evidence>
<evidence type="ECO:0000313" key="9">
    <source>
        <dbReference type="Proteomes" id="UP000095038"/>
    </source>
</evidence>
<dbReference type="STRING" id="1344418.A0A1D2VRS8"/>
<dbReference type="PANTHER" id="PTHR12953:SF0">
    <property type="entry name" value="SUN DOMAIN-CONTAINING OSSIFICATION FACTOR"/>
    <property type="match status" value="1"/>
</dbReference>
<dbReference type="Gene3D" id="2.60.120.260">
    <property type="entry name" value="Galactose-binding domain-like"/>
    <property type="match status" value="1"/>
</dbReference>
<feature type="domain" description="SUN" evidence="7">
    <location>
        <begin position="1"/>
        <end position="145"/>
    </location>
</feature>
<feature type="transmembrane region" description="Helical" evidence="6">
    <location>
        <begin position="360"/>
        <end position="377"/>
    </location>
</feature>
<dbReference type="GO" id="GO:0005737">
    <property type="term" value="C:cytoplasm"/>
    <property type="evidence" value="ECO:0007669"/>
    <property type="project" value="TreeGrafter"/>
</dbReference>
<dbReference type="PANTHER" id="PTHR12953">
    <property type="entry name" value="MEMBRANE PROTEIN CH1 RELATED"/>
    <property type="match status" value="1"/>
</dbReference>
<organism evidence="8 9">
    <name type="scientific">Ascoidea rubescens DSM 1968</name>
    <dbReference type="NCBI Taxonomy" id="1344418"/>
    <lineage>
        <taxon>Eukaryota</taxon>
        <taxon>Fungi</taxon>
        <taxon>Dikarya</taxon>
        <taxon>Ascomycota</taxon>
        <taxon>Saccharomycotina</taxon>
        <taxon>Saccharomycetes</taxon>
        <taxon>Ascoideaceae</taxon>
        <taxon>Ascoidea</taxon>
    </lineage>
</organism>
<evidence type="ECO:0000256" key="2">
    <source>
        <dbReference type="ARBA" id="ARBA00022692"/>
    </source>
</evidence>
<dbReference type="Proteomes" id="UP000095038">
    <property type="component" value="Unassembled WGS sequence"/>
</dbReference>
<reference evidence="9" key="1">
    <citation type="submission" date="2016-05" db="EMBL/GenBank/DDBJ databases">
        <title>Comparative genomics of biotechnologically important yeasts.</title>
        <authorList>
            <consortium name="DOE Joint Genome Institute"/>
            <person name="Riley R."/>
            <person name="Haridas S."/>
            <person name="Wolfe K.H."/>
            <person name="Lopes M.R."/>
            <person name="Hittinger C.T."/>
            <person name="Goker M."/>
            <person name="Salamov A."/>
            <person name="Wisecaver J."/>
            <person name="Long T.M."/>
            <person name="Aerts A.L."/>
            <person name="Barry K."/>
            <person name="Choi C."/>
            <person name="Clum A."/>
            <person name="Coughlan A.Y."/>
            <person name="Deshpande S."/>
            <person name="Douglass A.P."/>
            <person name="Hanson S.J."/>
            <person name="Klenk H.-P."/>
            <person name="Labutti K."/>
            <person name="Lapidus A."/>
            <person name="Lindquist E."/>
            <person name="Lipzen A."/>
            <person name="Meier-Kolthoff J.P."/>
            <person name="Ohm R.A."/>
            <person name="Otillar R.P."/>
            <person name="Pangilinan J."/>
            <person name="Peng Y."/>
            <person name="Rokas A."/>
            <person name="Rosa C.A."/>
            <person name="Scheuner C."/>
            <person name="Sibirny A.A."/>
            <person name="Slot J.C."/>
            <person name="Stielow J.B."/>
            <person name="Sun H."/>
            <person name="Kurtzman C.P."/>
            <person name="Blackwell M."/>
            <person name="Grigoriev I.V."/>
            <person name="Jeffries T.W."/>
        </authorList>
    </citation>
    <scope>NUCLEOTIDE SEQUENCE [LARGE SCALE GENOMIC DNA]</scope>
    <source>
        <strain evidence="9">DSM 1968</strain>
    </source>
</reference>
<dbReference type="PROSITE" id="PS51469">
    <property type="entry name" value="SUN"/>
    <property type="match status" value="1"/>
</dbReference>
<proteinExistence type="predicted"/>
<name>A0A1D2VRS8_9ASCO</name>
<keyword evidence="9" id="KW-1185">Reference proteome</keyword>
<evidence type="ECO:0000313" key="8">
    <source>
        <dbReference type="EMBL" id="ODV64300.1"/>
    </source>
</evidence>
<accession>A0A1D2VRS8</accession>
<evidence type="ECO:0000256" key="3">
    <source>
        <dbReference type="ARBA" id="ARBA00022989"/>
    </source>
</evidence>
<dbReference type="EMBL" id="KV454475">
    <property type="protein sequence ID" value="ODV64300.1"/>
    <property type="molecule type" value="Genomic_DNA"/>
</dbReference>
<keyword evidence="4 6" id="KW-0472">Membrane</keyword>
<feature type="coiled-coil region" evidence="5">
    <location>
        <begin position="168"/>
        <end position="200"/>
    </location>
</feature>
<gene>
    <name evidence="8" type="ORF">ASCRUDRAFT_19229</name>
</gene>
<dbReference type="InParanoid" id="A0A1D2VRS8"/>
<dbReference type="OrthoDB" id="266334at2759"/>
<feature type="non-terminal residue" evidence="8">
    <location>
        <position position="391"/>
    </location>
</feature>
<keyword evidence="5" id="KW-0175">Coiled coil</keyword>
<dbReference type="SUPFAM" id="SSF49785">
    <property type="entry name" value="Galactose-binding domain-like"/>
    <property type="match status" value="1"/>
</dbReference>
<dbReference type="InterPro" id="IPR008979">
    <property type="entry name" value="Galactose-bd-like_sf"/>
</dbReference>
<evidence type="ECO:0000256" key="5">
    <source>
        <dbReference type="SAM" id="Coils"/>
    </source>
</evidence>
<dbReference type="GO" id="GO:0016020">
    <property type="term" value="C:membrane"/>
    <property type="evidence" value="ECO:0007669"/>
    <property type="project" value="InterPro"/>
</dbReference>